<evidence type="ECO:0000313" key="4">
    <source>
        <dbReference type="Proteomes" id="UP000008957"/>
    </source>
</evidence>
<dbReference type="EMBL" id="FP929056">
    <property type="protein sequence ID" value="CBL27719.1"/>
    <property type="molecule type" value="Genomic_DNA"/>
</dbReference>
<dbReference type="Pfam" id="PF03129">
    <property type="entry name" value="HGTP_anticodon"/>
    <property type="match status" value="1"/>
</dbReference>
<reference evidence="4" key="1">
    <citation type="submission" date="2010-03" db="EMBL/GenBank/DDBJ databases">
        <title>The genome sequence of Synergistetes sp. SGP1.</title>
        <authorList>
            <consortium name="metaHIT consortium -- http://www.metahit.eu/"/>
            <person name="Pajon A."/>
            <person name="Turner K."/>
            <person name="Parkhill J."/>
            <person name="Wade W."/>
            <person name="Vartoukian S."/>
        </authorList>
    </citation>
    <scope>NUCLEOTIDE SEQUENCE [LARGE SCALE GENOMIC DNA]</scope>
    <source>
        <strain evidence="4">SGP1</strain>
    </source>
</reference>
<dbReference type="KEGG" id="sbr:SY1_01750"/>
<keyword evidence="1" id="KW-0030">Aminoacyl-tRNA synthetase</keyword>
<dbReference type="InterPro" id="IPR004154">
    <property type="entry name" value="Anticodon-bd"/>
</dbReference>
<name>A0AB94IVD6_9BACT</name>
<evidence type="ECO:0000256" key="1">
    <source>
        <dbReference type="ARBA" id="ARBA00023146"/>
    </source>
</evidence>
<reference evidence="3 4" key="2">
    <citation type="submission" date="2010-03" db="EMBL/GenBank/DDBJ databases">
        <authorList>
            <person name="Pajon A."/>
        </authorList>
    </citation>
    <scope>NUCLEOTIDE SEQUENCE [LARGE SCALE GENOMIC DNA]</scope>
    <source>
        <strain evidence="3 4">SGP1</strain>
    </source>
</reference>
<organism evidence="3 4">
    <name type="scientific">Fretibacterium fastidiosum</name>
    <dbReference type="NCBI Taxonomy" id="651822"/>
    <lineage>
        <taxon>Bacteria</taxon>
        <taxon>Thermotogati</taxon>
        <taxon>Synergistota</taxon>
        <taxon>Synergistia</taxon>
        <taxon>Synergistales</taxon>
        <taxon>Aminobacteriaceae</taxon>
        <taxon>Fretibacterium</taxon>
    </lineage>
</organism>
<dbReference type="InterPro" id="IPR036621">
    <property type="entry name" value="Anticodon-bd_dom_sf"/>
</dbReference>
<dbReference type="GO" id="GO:0004812">
    <property type="term" value="F:aminoacyl-tRNA ligase activity"/>
    <property type="evidence" value="ECO:0007669"/>
    <property type="project" value="UniProtKB-KW"/>
</dbReference>
<evidence type="ECO:0000259" key="2">
    <source>
        <dbReference type="Pfam" id="PF03129"/>
    </source>
</evidence>
<keyword evidence="1" id="KW-0436">Ligase</keyword>
<dbReference type="GO" id="GO:0006418">
    <property type="term" value="P:tRNA aminoacylation for protein translation"/>
    <property type="evidence" value="ECO:0007669"/>
    <property type="project" value="UniProtKB-ARBA"/>
</dbReference>
<feature type="domain" description="Anticodon-binding" evidence="2">
    <location>
        <begin position="2"/>
        <end position="49"/>
    </location>
</feature>
<dbReference type="Proteomes" id="UP000008957">
    <property type="component" value="Chromosome"/>
</dbReference>
<dbReference type="SUPFAM" id="SSF52954">
    <property type="entry name" value="Class II aaRS ABD-related"/>
    <property type="match status" value="1"/>
</dbReference>
<dbReference type="AlphaFoldDB" id="A0AB94IVD6"/>
<evidence type="ECO:0000313" key="3">
    <source>
        <dbReference type="EMBL" id="CBL27719.1"/>
    </source>
</evidence>
<keyword evidence="4" id="KW-1185">Reference proteome</keyword>
<dbReference type="Gene3D" id="3.40.50.800">
    <property type="entry name" value="Anticodon-binding domain"/>
    <property type="match status" value="1"/>
</dbReference>
<proteinExistence type="predicted"/>
<accession>A0AB94IVD6</accession>
<protein>
    <submittedName>
        <fullName evidence="3">Histidyl-tRNA synthetase</fullName>
    </submittedName>
</protein>
<gene>
    <name evidence="3" type="ORF">SY1_01750</name>
</gene>
<sequence>MKNAGASGARWACILGPEELAKGCAAVRDLEEGSQTEVPLAQVPDYIQNHE</sequence>